<dbReference type="Gene3D" id="2.60.120.620">
    <property type="entry name" value="q2cbj1_9rhob like domain"/>
    <property type="match status" value="1"/>
</dbReference>
<sequence length="285" mass="31314">MSALRIVSGALEDEARRETIYGGDLLVFEKVPAMVELCAYADARIREAFETDDPVMAQFGLGRDEYLSRVEALQKEFRSDGTARELFLAALGQVGVDLRRTFWDWLYLRVSPPGDEHAGRRTAGLGFHRDTWSSNVYAQVNWWAPIYPITAGRTVAFYPDYWERPLKNTSRGWDLEEIRSGRSDAPVVPGPTEQVDTASGLRPVIEPGDLLLFSGAHLHASVPNETGVARFSVEVRTVDAGDAADGRGAPNVDGEAPRVASGWFRHVQDGTPLPAVGSATKRGVE</sequence>
<evidence type="ECO:0008006" key="2">
    <source>
        <dbReference type="Google" id="ProtNLM"/>
    </source>
</evidence>
<dbReference type="EMBL" id="CADCVK010000159">
    <property type="protein sequence ID" value="CAA9473773.1"/>
    <property type="molecule type" value="Genomic_DNA"/>
</dbReference>
<dbReference type="AlphaFoldDB" id="A0A6J4RQQ2"/>
<protein>
    <recommendedName>
        <fullName evidence="2">Phytanoyl-CoA dioxygenase</fullName>
    </recommendedName>
</protein>
<reference evidence="1" key="1">
    <citation type="submission" date="2020-02" db="EMBL/GenBank/DDBJ databases">
        <authorList>
            <person name="Meier V. D."/>
        </authorList>
    </citation>
    <scope>NUCLEOTIDE SEQUENCE</scope>
    <source>
        <strain evidence="1">AVDCRST_MAG12</strain>
    </source>
</reference>
<accession>A0A6J4RQQ2</accession>
<evidence type="ECO:0000313" key="1">
    <source>
        <dbReference type="EMBL" id="CAA9473773.1"/>
    </source>
</evidence>
<gene>
    <name evidence="1" type="ORF">AVDCRST_MAG12-987</name>
</gene>
<name>A0A6J4RQQ2_9ACTN</name>
<organism evidence="1">
    <name type="scientific">uncultured Rubrobacteraceae bacterium</name>
    <dbReference type="NCBI Taxonomy" id="349277"/>
    <lineage>
        <taxon>Bacteria</taxon>
        <taxon>Bacillati</taxon>
        <taxon>Actinomycetota</taxon>
        <taxon>Rubrobacteria</taxon>
        <taxon>Rubrobacterales</taxon>
        <taxon>Rubrobacteraceae</taxon>
        <taxon>environmental samples</taxon>
    </lineage>
</organism>
<dbReference type="SUPFAM" id="SSF51197">
    <property type="entry name" value="Clavaminate synthase-like"/>
    <property type="match status" value="1"/>
</dbReference>
<proteinExistence type="predicted"/>